<feature type="coiled-coil region" evidence="1">
    <location>
        <begin position="64"/>
        <end position="119"/>
    </location>
</feature>
<dbReference type="AlphaFoldDB" id="A0A420PFD3"/>
<feature type="region of interest" description="Disordered" evidence="2">
    <location>
        <begin position="337"/>
        <end position="646"/>
    </location>
</feature>
<comment type="caution">
    <text evidence="3">The sequence shown here is derived from an EMBL/GenBank/DDBJ whole genome shotgun (WGS) entry which is preliminary data.</text>
</comment>
<dbReference type="EMBL" id="MRCY01000236">
    <property type="protein sequence ID" value="RKK91212.1"/>
    <property type="molecule type" value="Genomic_DNA"/>
</dbReference>
<feature type="compositionally biased region" description="Pro residues" evidence="2">
    <location>
        <begin position="626"/>
        <end position="646"/>
    </location>
</feature>
<evidence type="ECO:0000256" key="2">
    <source>
        <dbReference type="SAM" id="MobiDB-lite"/>
    </source>
</evidence>
<dbReference type="VEuPathDB" id="FungiDB:FOMG_07072"/>
<dbReference type="VEuPathDB" id="FungiDB:FOC1_g10008296"/>
<feature type="compositionally biased region" description="Basic and acidic residues" evidence="2">
    <location>
        <begin position="398"/>
        <end position="441"/>
    </location>
</feature>
<dbReference type="VEuPathDB" id="FungiDB:FOC4_g10009397"/>
<reference evidence="3 4" key="1">
    <citation type="journal article" date="2018" name="Sci. Rep.">
        <title>Characterisation of pathogen-specific regions and novel effector candidates in Fusarium oxysporum f. sp. cepae.</title>
        <authorList>
            <person name="Armitage A.D."/>
            <person name="Taylor A."/>
            <person name="Sobczyk M.K."/>
            <person name="Baxter L."/>
            <person name="Greenfield B.P."/>
            <person name="Bates H.J."/>
            <person name="Wilson F."/>
            <person name="Jackson A.C."/>
            <person name="Ott S."/>
            <person name="Harrison R.J."/>
            <person name="Clarkson J.P."/>
        </authorList>
    </citation>
    <scope>NUCLEOTIDE SEQUENCE [LARGE SCALE GENOMIC DNA]</scope>
    <source>
        <strain evidence="3 4">Fo_A28</strain>
    </source>
</reference>
<feature type="region of interest" description="Disordered" evidence="2">
    <location>
        <begin position="1082"/>
        <end position="1102"/>
    </location>
</feature>
<dbReference type="Pfam" id="PF12511">
    <property type="entry name" value="DUF3716"/>
    <property type="match status" value="1"/>
</dbReference>
<dbReference type="VEuPathDB" id="FungiDB:FOXG_22543"/>
<name>A0A420PFD3_FUSOX</name>
<feature type="region of interest" description="Disordered" evidence="2">
    <location>
        <begin position="840"/>
        <end position="879"/>
    </location>
</feature>
<feature type="compositionally biased region" description="Polar residues" evidence="2">
    <location>
        <begin position="345"/>
        <end position="357"/>
    </location>
</feature>
<feature type="compositionally biased region" description="Basic and acidic residues" evidence="2">
    <location>
        <begin position="577"/>
        <end position="596"/>
    </location>
</feature>
<dbReference type="Proteomes" id="UP000285860">
    <property type="component" value="Unassembled WGS sequence"/>
</dbReference>
<dbReference type="VEuPathDB" id="FungiDB:FOXG_12517"/>
<protein>
    <submittedName>
        <fullName evidence="3">Uncharacterized protein</fullName>
    </submittedName>
</protein>
<proteinExistence type="predicted"/>
<keyword evidence="1" id="KW-0175">Coiled coil</keyword>
<evidence type="ECO:0000313" key="4">
    <source>
        <dbReference type="Proteomes" id="UP000285860"/>
    </source>
</evidence>
<evidence type="ECO:0000256" key="1">
    <source>
        <dbReference type="SAM" id="Coils"/>
    </source>
</evidence>
<feature type="compositionally biased region" description="Basic and acidic residues" evidence="2">
    <location>
        <begin position="451"/>
        <end position="476"/>
    </location>
</feature>
<gene>
    <name evidence="3" type="ORF">BFJ68_g16253</name>
</gene>
<dbReference type="InterPro" id="IPR022190">
    <property type="entry name" value="DUF3716"/>
</dbReference>
<evidence type="ECO:0000313" key="3">
    <source>
        <dbReference type="EMBL" id="RKK91212.1"/>
    </source>
</evidence>
<accession>A0A420PFD3</accession>
<sequence>MATGEDVWDSLPKGEQKAIWDETERNFWVNLRSKKDTENKKIEKDFQLSINEVRLKFSDLTGQRSQLKESQSRLARELAKVEAELARTTEECEEKANRLERIEQDYRASRQKREETLHDIWFKMRRFFRQKRGEDPDAPDDLGPESEGILLPEVLPELSSAFNGPIPRIEPTNGTATVVDRPDEVDDDDRMEGIEHHDNEAAETLVDVVDADGNVIGPVEQIEPWNQWVEGIQELEIRRPVKIRRGRRFNARHLTSIYERTEAKGVKWLSCMIQATGEIQAKRCQSCDKNQGAFDDCIIVGGDLFQKCGNCEWNRQGCHGASGDTIDILASRERARRKKQLEEGVQQTPAGRSSETMHPTVEVQPRPEPARQPEPQQVEQEIPVLSRPPSPQPVLQHTLERFPERQPERQPDRQIEPQPERQHEQQPERRPERSIEPHPVRVTECQAEWTTTRHPERRPEPQTERILDRSNDRFHDVIAAGAPERTAEVAPVQIAERPREMPHRPIYGSPHESPSRPTTAPRSDYAPERMIDPVDSPLPTLIYPQPRPLETPRSVLPSSAPRHSPHDILHPSTELDGSTKDHRGSVQVHTPREPERMNTPQEYRITPGFTPANIRSRPPSSERGRPTPPSLPIDPSSQPPESPPALPLEEITRENMVLKNDGVVYTYPECVAGVPLVKINEEHPYWEANWPNVKTLIEPQLARWREKHQAAIEAGPKQDKGGSSKYQIGRQVNRGIKILEFHEKGPISPYQLLGKRYIQAGKGGITSYDTLFRLSETISELEKFNLDISPVDWMRQRLHELIQTQGLNFNLPRTIHDFYHDSKLTSLRYKHGFKNIGRPSGAMKARLSHGSPSTIPKPPQKRKSMHSVTTTPREDSFVNHSPLAGQISSGYRTPASVPAPAPQPVFSTHLNKKPKYMPPAHYRPDHDEFHFEAWSDTDSCSGGSITKYDWRLAVVKTRLYTSHINVTQYWTWVGQIQCFQHQVLKDVKPAKWGLFRDEIDFHVHIAEIEEMEWSIEALRVHIITKKDVGELAPDGKPRGDVMASFPRARTMRRFLFFCRERGMKMAKKEPEELNNLWDSMISEQLPGRGDSNQQLERRKETEPKSIAFDTPAFALLGEGLVVFGVDGVASKKFAQDDIVLHLPVNKRLSDVSFRGEYIDLTVARLWEVCVFILTHGIDTSEFIIYTRYITKEFVEKFTIPFKAPLDNDDAAISGLKVEYTRVPIWPILALRERLTEALGQDIVGAFKPDEI</sequence>
<dbReference type="VEuPathDB" id="FungiDB:FOZG_18046"/>
<dbReference type="VEuPathDB" id="FungiDB:FOIG_10688"/>
<dbReference type="VEuPathDB" id="FungiDB:HZS61_011410"/>
<organism evidence="3 4">
    <name type="scientific">Fusarium oxysporum</name>
    <name type="common">Fusarium vascular wilt</name>
    <dbReference type="NCBI Taxonomy" id="5507"/>
    <lineage>
        <taxon>Eukaryota</taxon>
        <taxon>Fungi</taxon>
        <taxon>Dikarya</taxon>
        <taxon>Ascomycota</taxon>
        <taxon>Pezizomycotina</taxon>
        <taxon>Sordariomycetes</taxon>
        <taxon>Hypocreomycetidae</taxon>
        <taxon>Hypocreales</taxon>
        <taxon>Nectriaceae</taxon>
        <taxon>Fusarium</taxon>
        <taxon>Fusarium oxysporum species complex</taxon>
    </lineage>
</organism>